<dbReference type="Gene3D" id="3.40.50.2300">
    <property type="match status" value="1"/>
</dbReference>
<dbReference type="GO" id="GO:0003723">
    <property type="term" value="F:RNA binding"/>
    <property type="evidence" value="ECO:0007669"/>
    <property type="project" value="InterPro"/>
</dbReference>
<evidence type="ECO:0000313" key="4">
    <source>
        <dbReference type="Proteomes" id="UP000614601"/>
    </source>
</evidence>
<comment type="caution">
    <text evidence="3">The sequence shown here is derived from an EMBL/GenBank/DDBJ whole genome shotgun (WGS) entry which is preliminary data.</text>
</comment>
<dbReference type="AlphaFoldDB" id="A0A811JVT6"/>
<evidence type="ECO:0000259" key="2">
    <source>
        <dbReference type="PROSITE" id="PS50822"/>
    </source>
</evidence>
<dbReference type="SUPFAM" id="SSF53098">
    <property type="entry name" value="Ribonuclease H-like"/>
    <property type="match status" value="1"/>
</dbReference>
<evidence type="ECO:0000259" key="1">
    <source>
        <dbReference type="PROSITE" id="PS50821"/>
    </source>
</evidence>
<dbReference type="SMART" id="SM00950">
    <property type="entry name" value="Piwi"/>
    <property type="match status" value="1"/>
</dbReference>
<name>A0A811JVT6_9BILA</name>
<sequence>MRGVEVSTTYAPRHYKILGLVDQYPSTTFIETTRGRMSILDYMRERYEIILEYPNLPMLKMNKKSECLIPLECLRIYMKYKGYRDRLNAHITDIVKRITQLPQQMFTTTRKLVEISGLKETAPEIVIKIVPVYLSDKWEAHQKTVERFLKQLQDQFNVWFSSDGGRYEVVTTVEQPNTEHLERKLIKIANSAKEEDNVVLLMNFLPEQERGCRNRRIMRSDLYDAVKTICDVNGIPNQCINMLVLVNQGGAKAYADNIVRKINTKMNGKTNMLTREGNQPSPANLLMDYYAAQNTMFIGIFSSKSPRADRCPSVHAMAYNVDPYAASYMSTYRYQDGFDDNIHDIKAMFDECLEGFCEEVGPPLKILILRGGISDSVQLEVFEREEALIQQSIGKFRNDFKDKLSNWWPQVCYLNVSRTNLRFCTEKTELEGFDNLKPGTVVREHVTESPNDWYMTSHIGRLGTSKPALYRLRSSTWTDADGTATLERDVEQLCHNLCFLLGRSVFSVAVPTPIYNAQLVVDRCRAYKRHNISGDYKQADLPSDTTYRQYYG</sequence>
<dbReference type="EMBL" id="CAJFCW020000001">
    <property type="protein sequence ID" value="CAG9085254.1"/>
    <property type="molecule type" value="Genomic_DNA"/>
</dbReference>
<dbReference type="Pfam" id="PF02171">
    <property type="entry name" value="Piwi"/>
    <property type="match status" value="1"/>
</dbReference>
<protein>
    <recommendedName>
        <fullName evidence="5">Piwi domain-containing protein</fullName>
    </recommendedName>
</protein>
<accession>A0A811JVT6</accession>
<dbReference type="EMBL" id="CAJFDH010000001">
    <property type="protein sequence ID" value="CAD5207342.1"/>
    <property type="molecule type" value="Genomic_DNA"/>
</dbReference>
<evidence type="ECO:0008006" key="5">
    <source>
        <dbReference type="Google" id="ProtNLM"/>
    </source>
</evidence>
<dbReference type="Gene3D" id="3.30.420.10">
    <property type="entry name" value="Ribonuclease H-like superfamily/Ribonuclease H"/>
    <property type="match status" value="1"/>
</dbReference>
<dbReference type="InterPro" id="IPR003165">
    <property type="entry name" value="Piwi"/>
</dbReference>
<dbReference type="CDD" id="cd02846">
    <property type="entry name" value="PAZ_argonaute_like"/>
    <property type="match status" value="1"/>
</dbReference>
<dbReference type="PROSITE" id="PS50822">
    <property type="entry name" value="PIWI"/>
    <property type="match status" value="1"/>
</dbReference>
<dbReference type="Proteomes" id="UP000783686">
    <property type="component" value="Unassembled WGS sequence"/>
</dbReference>
<dbReference type="InterPro" id="IPR036085">
    <property type="entry name" value="PAZ_dom_sf"/>
</dbReference>
<proteinExistence type="predicted"/>
<evidence type="ECO:0000313" key="3">
    <source>
        <dbReference type="EMBL" id="CAD5207342.1"/>
    </source>
</evidence>
<gene>
    <name evidence="3" type="ORF">BOKJ2_LOCUS2026</name>
</gene>
<dbReference type="Pfam" id="PF02170">
    <property type="entry name" value="PAZ"/>
    <property type="match status" value="1"/>
</dbReference>
<dbReference type="PANTHER" id="PTHR22891">
    <property type="entry name" value="EUKARYOTIC TRANSLATION INITIATION FACTOR 2C"/>
    <property type="match status" value="1"/>
</dbReference>
<reference evidence="3" key="1">
    <citation type="submission" date="2020-09" db="EMBL/GenBank/DDBJ databases">
        <authorList>
            <person name="Kikuchi T."/>
        </authorList>
    </citation>
    <scope>NUCLEOTIDE SEQUENCE</scope>
    <source>
        <strain evidence="3">SH1</strain>
    </source>
</reference>
<feature type="domain" description="Piwi" evidence="2">
    <location>
        <begin position="200"/>
        <end position="529"/>
    </location>
</feature>
<keyword evidence="4" id="KW-1185">Reference proteome</keyword>
<dbReference type="OrthoDB" id="5840438at2759"/>
<dbReference type="InterPro" id="IPR003100">
    <property type="entry name" value="PAZ_dom"/>
</dbReference>
<feature type="domain" description="PAZ" evidence="1">
    <location>
        <begin position="1"/>
        <end position="78"/>
    </location>
</feature>
<dbReference type="InterPro" id="IPR036397">
    <property type="entry name" value="RNaseH_sf"/>
</dbReference>
<dbReference type="PROSITE" id="PS50821">
    <property type="entry name" value="PAZ"/>
    <property type="match status" value="1"/>
</dbReference>
<organism evidence="3 4">
    <name type="scientific">Bursaphelenchus okinawaensis</name>
    <dbReference type="NCBI Taxonomy" id="465554"/>
    <lineage>
        <taxon>Eukaryota</taxon>
        <taxon>Metazoa</taxon>
        <taxon>Ecdysozoa</taxon>
        <taxon>Nematoda</taxon>
        <taxon>Chromadorea</taxon>
        <taxon>Rhabditida</taxon>
        <taxon>Tylenchina</taxon>
        <taxon>Tylenchomorpha</taxon>
        <taxon>Aphelenchoidea</taxon>
        <taxon>Aphelenchoididae</taxon>
        <taxon>Bursaphelenchus</taxon>
    </lineage>
</organism>
<dbReference type="SUPFAM" id="SSF101690">
    <property type="entry name" value="PAZ domain"/>
    <property type="match status" value="1"/>
</dbReference>
<dbReference type="Proteomes" id="UP000614601">
    <property type="component" value="Unassembled WGS sequence"/>
</dbReference>
<dbReference type="InterPro" id="IPR012337">
    <property type="entry name" value="RNaseH-like_sf"/>
</dbReference>
<dbReference type="Gene3D" id="2.170.260.10">
    <property type="entry name" value="paz domain"/>
    <property type="match status" value="1"/>
</dbReference>